<accession>A0A8S3Y8F3</accession>
<sequence length="151" mass="16760">MTTEGAISRAVDRVSGEANPAMKEKALNTVAKLPTSQTYGLPNAITLKVTAKYMMTDVVTDPQTMACDIYLAVEIWSCLQDLFNMNNFEEIVRTNGPKQYSANLSFDVSAMIRHNLEYSNPLSYSEISGTEHCEAVSFEVNNVKNALYRSC</sequence>
<dbReference type="EMBL" id="CAJQZP010001486">
    <property type="protein sequence ID" value="CAG5050495.1"/>
    <property type="molecule type" value="Genomic_DNA"/>
</dbReference>
<protein>
    <submittedName>
        <fullName evidence="1">(apollo) hypothetical protein</fullName>
    </submittedName>
</protein>
<dbReference type="Proteomes" id="UP000691718">
    <property type="component" value="Unassembled WGS sequence"/>
</dbReference>
<name>A0A8S3Y8F3_PARAO</name>
<evidence type="ECO:0000313" key="1">
    <source>
        <dbReference type="EMBL" id="CAG5050495.1"/>
    </source>
</evidence>
<evidence type="ECO:0000313" key="2">
    <source>
        <dbReference type="Proteomes" id="UP000691718"/>
    </source>
</evidence>
<dbReference type="AlphaFoldDB" id="A0A8S3Y8F3"/>
<comment type="caution">
    <text evidence="1">The sequence shown here is derived from an EMBL/GenBank/DDBJ whole genome shotgun (WGS) entry which is preliminary data.</text>
</comment>
<dbReference type="OrthoDB" id="6141723at2759"/>
<reference evidence="1" key="1">
    <citation type="submission" date="2021-04" db="EMBL/GenBank/DDBJ databases">
        <authorList>
            <person name="Tunstrom K."/>
        </authorList>
    </citation>
    <scope>NUCLEOTIDE SEQUENCE</scope>
</reference>
<keyword evidence="2" id="KW-1185">Reference proteome</keyword>
<gene>
    <name evidence="1" type="ORF">PAPOLLO_LOCUS24811</name>
</gene>
<organism evidence="1 2">
    <name type="scientific">Parnassius apollo</name>
    <name type="common">Apollo butterfly</name>
    <name type="synonym">Papilio apollo</name>
    <dbReference type="NCBI Taxonomy" id="110799"/>
    <lineage>
        <taxon>Eukaryota</taxon>
        <taxon>Metazoa</taxon>
        <taxon>Ecdysozoa</taxon>
        <taxon>Arthropoda</taxon>
        <taxon>Hexapoda</taxon>
        <taxon>Insecta</taxon>
        <taxon>Pterygota</taxon>
        <taxon>Neoptera</taxon>
        <taxon>Endopterygota</taxon>
        <taxon>Lepidoptera</taxon>
        <taxon>Glossata</taxon>
        <taxon>Ditrysia</taxon>
        <taxon>Papilionoidea</taxon>
        <taxon>Papilionidae</taxon>
        <taxon>Parnassiinae</taxon>
        <taxon>Parnassini</taxon>
        <taxon>Parnassius</taxon>
        <taxon>Parnassius</taxon>
    </lineage>
</organism>
<proteinExistence type="predicted"/>